<dbReference type="Gene3D" id="3.40.190.10">
    <property type="entry name" value="Periplasmic binding protein-like II"/>
    <property type="match status" value="2"/>
</dbReference>
<dbReference type="OrthoDB" id="8981337at2"/>
<keyword evidence="3" id="KW-0238">DNA-binding</keyword>
<dbReference type="Proteomes" id="UP000216429">
    <property type="component" value="Unassembled WGS sequence"/>
</dbReference>
<dbReference type="EMBL" id="NEVU01000001">
    <property type="protein sequence ID" value="OZI77302.1"/>
    <property type="molecule type" value="Genomic_DNA"/>
</dbReference>
<dbReference type="InterPro" id="IPR005119">
    <property type="entry name" value="LysR_subst-bd"/>
</dbReference>
<dbReference type="Gene3D" id="1.10.10.10">
    <property type="entry name" value="Winged helix-like DNA-binding domain superfamily/Winged helix DNA-binding domain"/>
    <property type="match status" value="1"/>
</dbReference>
<dbReference type="InterPro" id="IPR036390">
    <property type="entry name" value="WH_DNA-bd_sf"/>
</dbReference>
<comment type="caution">
    <text evidence="6">The sequence shown here is derived from an EMBL/GenBank/DDBJ whole genome shotgun (WGS) entry which is preliminary data.</text>
</comment>
<proteinExistence type="inferred from homology"/>
<feature type="domain" description="HTH lysR-type" evidence="5">
    <location>
        <begin position="45"/>
        <end position="102"/>
    </location>
</feature>
<dbReference type="GO" id="GO:0003700">
    <property type="term" value="F:DNA-binding transcription factor activity"/>
    <property type="evidence" value="ECO:0007669"/>
    <property type="project" value="InterPro"/>
</dbReference>
<dbReference type="PANTHER" id="PTHR30419:SF8">
    <property type="entry name" value="NITROGEN ASSIMILATION TRANSCRIPTIONAL ACTIVATOR-RELATED"/>
    <property type="match status" value="1"/>
</dbReference>
<evidence type="ECO:0000256" key="1">
    <source>
        <dbReference type="ARBA" id="ARBA00009437"/>
    </source>
</evidence>
<dbReference type="PANTHER" id="PTHR30419">
    <property type="entry name" value="HTH-TYPE TRANSCRIPTIONAL REGULATOR YBHD"/>
    <property type="match status" value="1"/>
</dbReference>
<dbReference type="SUPFAM" id="SSF53850">
    <property type="entry name" value="Periplasmic binding protein-like II"/>
    <property type="match status" value="1"/>
</dbReference>
<reference evidence="7" key="1">
    <citation type="submission" date="2017-05" db="EMBL/GenBank/DDBJ databases">
        <title>Complete and WGS of Bordetella genogroups.</title>
        <authorList>
            <person name="Spilker T."/>
            <person name="Lipuma J."/>
        </authorList>
    </citation>
    <scope>NUCLEOTIDE SEQUENCE [LARGE SCALE GENOMIC DNA]</scope>
    <source>
        <strain evidence="7">AU6712</strain>
    </source>
</reference>
<evidence type="ECO:0000259" key="5">
    <source>
        <dbReference type="PROSITE" id="PS50931"/>
    </source>
</evidence>
<dbReference type="InterPro" id="IPR000847">
    <property type="entry name" value="LysR_HTH_N"/>
</dbReference>
<dbReference type="InterPro" id="IPR050950">
    <property type="entry name" value="HTH-type_LysR_regulators"/>
</dbReference>
<evidence type="ECO:0000256" key="3">
    <source>
        <dbReference type="ARBA" id="ARBA00023125"/>
    </source>
</evidence>
<evidence type="ECO:0000256" key="4">
    <source>
        <dbReference type="ARBA" id="ARBA00023163"/>
    </source>
</evidence>
<keyword evidence="2" id="KW-0805">Transcription regulation</keyword>
<gene>
    <name evidence="6" type="ORF">CAL22_01775</name>
</gene>
<name>A0A261VUX5_9BORD</name>
<keyword evidence="7" id="KW-1185">Reference proteome</keyword>
<dbReference type="Pfam" id="PF00126">
    <property type="entry name" value="HTH_1"/>
    <property type="match status" value="1"/>
</dbReference>
<dbReference type="SUPFAM" id="SSF46785">
    <property type="entry name" value="Winged helix' DNA-binding domain"/>
    <property type="match status" value="1"/>
</dbReference>
<accession>A0A261VUX5</accession>
<organism evidence="6 7">
    <name type="scientific">Bordetella genomosp. 12</name>
    <dbReference type="NCBI Taxonomy" id="463035"/>
    <lineage>
        <taxon>Bacteria</taxon>
        <taxon>Pseudomonadati</taxon>
        <taxon>Pseudomonadota</taxon>
        <taxon>Betaproteobacteria</taxon>
        <taxon>Burkholderiales</taxon>
        <taxon>Alcaligenaceae</taxon>
        <taxon>Bordetella</taxon>
    </lineage>
</organism>
<dbReference type="GO" id="GO:0005829">
    <property type="term" value="C:cytosol"/>
    <property type="evidence" value="ECO:0007669"/>
    <property type="project" value="TreeGrafter"/>
</dbReference>
<dbReference type="GO" id="GO:0003677">
    <property type="term" value="F:DNA binding"/>
    <property type="evidence" value="ECO:0007669"/>
    <property type="project" value="UniProtKB-KW"/>
</dbReference>
<dbReference type="PROSITE" id="PS50931">
    <property type="entry name" value="HTH_LYSR"/>
    <property type="match status" value="1"/>
</dbReference>
<dbReference type="AlphaFoldDB" id="A0A261VUX5"/>
<comment type="similarity">
    <text evidence="1">Belongs to the LysR transcriptional regulatory family.</text>
</comment>
<dbReference type="PRINTS" id="PR00039">
    <property type="entry name" value="HTHLYSR"/>
</dbReference>
<evidence type="ECO:0000256" key="2">
    <source>
        <dbReference type="ARBA" id="ARBA00023015"/>
    </source>
</evidence>
<keyword evidence="4" id="KW-0804">Transcription</keyword>
<sequence>MKQRGTDYFNGQMFEEVNYTAAELTKMNTQGKPDPSAMSNLEHRISLRHLRLIDVIEREGSLVRAAERLNMTQSAVTKALQEVEALIGVALFRRTSRGAVATACGQMLVGHARGILTQLRRVSRDLDEWREGHGSVAIGTLPSAAGGLLPQAVARVIGANPALRVSISEGQHEWLTTLLRRGELDLVVGRLPPGGVPVDIEQKVLGPDRAQLVVRASHPLLQMASPSLADMKRWPWILPPVNASLRRQIDSAFEAAELEPPVPHVESMSFLSNRTLLLAADFITIWPHHLADVEAGSGLVVALPIELPDTERPIGVWWRAESGLSPSAGLIVQALAAC</sequence>
<dbReference type="InterPro" id="IPR036388">
    <property type="entry name" value="WH-like_DNA-bd_sf"/>
</dbReference>
<evidence type="ECO:0000313" key="6">
    <source>
        <dbReference type="EMBL" id="OZI77302.1"/>
    </source>
</evidence>
<protein>
    <recommendedName>
        <fullName evidence="5">HTH lysR-type domain-containing protein</fullName>
    </recommendedName>
</protein>
<dbReference type="Pfam" id="PF03466">
    <property type="entry name" value="LysR_substrate"/>
    <property type="match status" value="1"/>
</dbReference>
<evidence type="ECO:0000313" key="7">
    <source>
        <dbReference type="Proteomes" id="UP000216429"/>
    </source>
</evidence>